<accession>A0A0A9HLF1</accession>
<evidence type="ECO:0000313" key="1">
    <source>
        <dbReference type="EMBL" id="JAE37567.1"/>
    </source>
</evidence>
<name>A0A0A9HLF1_ARUDO</name>
<sequence length="49" mass="5665">MHHFGVSQVSTKAAYTYIYISMHTNCSQILSSLKHKLILHLLLFNLVFD</sequence>
<protein>
    <submittedName>
        <fullName evidence="1">Uncharacterized protein</fullName>
    </submittedName>
</protein>
<dbReference type="AlphaFoldDB" id="A0A0A9HLF1"/>
<dbReference type="EMBL" id="GBRH01160329">
    <property type="protein sequence ID" value="JAE37567.1"/>
    <property type="molecule type" value="Transcribed_RNA"/>
</dbReference>
<reference evidence="1" key="1">
    <citation type="submission" date="2014-09" db="EMBL/GenBank/DDBJ databases">
        <authorList>
            <person name="Magalhaes I.L.F."/>
            <person name="Oliveira U."/>
            <person name="Santos F.R."/>
            <person name="Vidigal T.H.D.A."/>
            <person name="Brescovit A.D."/>
            <person name="Santos A.J."/>
        </authorList>
    </citation>
    <scope>NUCLEOTIDE SEQUENCE</scope>
    <source>
        <tissue evidence="1">Shoot tissue taken approximately 20 cm above the soil surface</tissue>
    </source>
</reference>
<proteinExistence type="predicted"/>
<reference evidence="1" key="2">
    <citation type="journal article" date="2015" name="Data Brief">
        <title>Shoot transcriptome of the giant reed, Arundo donax.</title>
        <authorList>
            <person name="Barrero R.A."/>
            <person name="Guerrero F.D."/>
            <person name="Moolhuijzen P."/>
            <person name="Goolsby J.A."/>
            <person name="Tidwell J."/>
            <person name="Bellgard S.E."/>
            <person name="Bellgard M.I."/>
        </authorList>
    </citation>
    <scope>NUCLEOTIDE SEQUENCE</scope>
    <source>
        <tissue evidence="1">Shoot tissue taken approximately 20 cm above the soil surface</tissue>
    </source>
</reference>
<organism evidence="1">
    <name type="scientific">Arundo donax</name>
    <name type="common">Giant reed</name>
    <name type="synonym">Donax arundinaceus</name>
    <dbReference type="NCBI Taxonomy" id="35708"/>
    <lineage>
        <taxon>Eukaryota</taxon>
        <taxon>Viridiplantae</taxon>
        <taxon>Streptophyta</taxon>
        <taxon>Embryophyta</taxon>
        <taxon>Tracheophyta</taxon>
        <taxon>Spermatophyta</taxon>
        <taxon>Magnoliopsida</taxon>
        <taxon>Liliopsida</taxon>
        <taxon>Poales</taxon>
        <taxon>Poaceae</taxon>
        <taxon>PACMAD clade</taxon>
        <taxon>Arundinoideae</taxon>
        <taxon>Arundineae</taxon>
        <taxon>Arundo</taxon>
    </lineage>
</organism>